<accession>A0A172XT95</accession>
<sequence>MIKILKMKKLSILILTICSVIAFGQKVSDYKYVSIPEKFQTFKNSFDLETFLANTLKGKKYVILQGDKLKWPSEAMGNSCSIINADVINDKTMLRNRVILQFKDCNGKTILESKGNSTIKEFEEGFQDALKQALIVVPIANPVAIVQNEVATPTNVSVTATLVTESTASKYSNGKLDLQKVQIDNNQFILVKPNSSLPFATFKATTKRDVFRVKLENGDSTIGYFENGNIVIEMLQANGEYSKEVFAGK</sequence>
<evidence type="ECO:0000313" key="1">
    <source>
        <dbReference type="EMBL" id="ANF50055.1"/>
    </source>
</evidence>
<dbReference type="STRING" id="1685010.A0O34_05730"/>
<protein>
    <submittedName>
        <fullName evidence="1">Uncharacterized protein</fullName>
    </submittedName>
</protein>
<dbReference type="AlphaFoldDB" id="A0A172XT95"/>
<proteinExistence type="predicted"/>
<gene>
    <name evidence="1" type="ORF">A0O34_05730</name>
</gene>
<evidence type="ECO:0000313" key="2">
    <source>
        <dbReference type="Proteomes" id="UP000077824"/>
    </source>
</evidence>
<dbReference type="EMBL" id="CP015199">
    <property type="protein sequence ID" value="ANF50055.1"/>
    <property type="molecule type" value="Genomic_DNA"/>
</dbReference>
<dbReference type="Proteomes" id="UP000077824">
    <property type="component" value="Chromosome"/>
</dbReference>
<keyword evidence="2" id="KW-1185">Reference proteome</keyword>
<name>A0A172XT95_9FLAO</name>
<dbReference type="KEGG" id="chh:A0O34_05730"/>
<organism evidence="1 2">
    <name type="scientific">Chryseobacterium glaciei</name>
    <dbReference type="NCBI Taxonomy" id="1685010"/>
    <lineage>
        <taxon>Bacteria</taxon>
        <taxon>Pseudomonadati</taxon>
        <taxon>Bacteroidota</taxon>
        <taxon>Flavobacteriia</taxon>
        <taxon>Flavobacteriales</taxon>
        <taxon>Weeksellaceae</taxon>
        <taxon>Chryseobacterium group</taxon>
        <taxon>Chryseobacterium</taxon>
    </lineage>
</organism>
<reference evidence="1 2" key="1">
    <citation type="submission" date="2016-04" db="EMBL/GenBank/DDBJ databases">
        <title>Complete Genome Sequence of Chryseobacterium sp. IHBB 10212.</title>
        <authorList>
            <person name="Pal M."/>
            <person name="Swarnkar M.K."/>
            <person name="Kaushal K."/>
            <person name="Chhibber S."/>
            <person name="Singh A.K."/>
            <person name="Gulati A."/>
        </authorList>
    </citation>
    <scope>NUCLEOTIDE SEQUENCE [LARGE SCALE GENOMIC DNA]</scope>
    <source>
        <strain evidence="1 2">IHBB 10212</strain>
    </source>
</reference>